<evidence type="ECO:0000313" key="3">
    <source>
        <dbReference type="EMBL" id="BBZ79727.1"/>
    </source>
</evidence>
<evidence type="ECO:0000256" key="1">
    <source>
        <dbReference type="SAM" id="MobiDB-lite"/>
    </source>
</evidence>
<feature type="region of interest" description="Disordered" evidence="1">
    <location>
        <begin position="122"/>
        <end position="142"/>
    </location>
</feature>
<dbReference type="InterPro" id="IPR049449">
    <property type="entry name" value="TesB_ACOT8-like_N"/>
</dbReference>
<evidence type="ECO:0000313" key="4">
    <source>
        <dbReference type="Proteomes" id="UP000467249"/>
    </source>
</evidence>
<dbReference type="KEGG" id="many:MANY_50640"/>
<dbReference type="Gene3D" id="3.10.129.10">
    <property type="entry name" value="Hotdog Thioesterase"/>
    <property type="match status" value="1"/>
</dbReference>
<gene>
    <name evidence="3" type="ORF">MANY_50640</name>
</gene>
<sequence>MSEGGIALDQGITSGLVDHRGVIEMPAYGVLAESATSGAYWRTFAEPVGTVQSFLTLCAGVPARVGDLLCATGVMAYRDEDYGVPTVTVTNQARDVICSGVGRTVRVGRTTAALRELDPAAFSTSSAMPPPPPDVDNTVSDIPPRWDGRRILTALARGDIARGPLSELLAVTVTADEEPIVAVEPQPWMANPLGAIQGGVIAALIGQACSLAGQAHTAPGDTYMIADLSVYYFRSPPVDGRSLTMSTSTQRLGRRMATVSAVMADRGGTEYVHAMANIAYDRSGAF</sequence>
<feature type="domain" description="Acyl-CoA thioesterase-like N-terminal HotDog" evidence="2">
    <location>
        <begin position="191"/>
        <end position="276"/>
    </location>
</feature>
<dbReference type="InterPro" id="IPR029069">
    <property type="entry name" value="HotDog_dom_sf"/>
</dbReference>
<evidence type="ECO:0000259" key="2">
    <source>
        <dbReference type="Pfam" id="PF13622"/>
    </source>
</evidence>
<dbReference type="EMBL" id="AP022620">
    <property type="protein sequence ID" value="BBZ79727.1"/>
    <property type="molecule type" value="Genomic_DNA"/>
</dbReference>
<reference evidence="3 4" key="1">
    <citation type="journal article" date="2019" name="Emerg. Microbes Infect.">
        <title>Comprehensive subspecies identification of 175 nontuberculous mycobacteria species based on 7547 genomic profiles.</title>
        <authorList>
            <person name="Matsumoto Y."/>
            <person name="Kinjo T."/>
            <person name="Motooka D."/>
            <person name="Nabeya D."/>
            <person name="Jung N."/>
            <person name="Uechi K."/>
            <person name="Horii T."/>
            <person name="Iida T."/>
            <person name="Fujita J."/>
            <person name="Nakamura S."/>
        </authorList>
    </citation>
    <scope>NUCLEOTIDE SEQUENCE [LARGE SCALE GENOMIC DNA]</scope>
    <source>
        <strain evidence="3 4">JCM 30275</strain>
    </source>
</reference>
<proteinExistence type="predicted"/>
<name>A0A6N4WHQ5_9MYCO</name>
<protein>
    <recommendedName>
        <fullName evidence="2">Acyl-CoA thioesterase-like N-terminal HotDog domain-containing protein</fullName>
    </recommendedName>
</protein>
<keyword evidence="4" id="KW-1185">Reference proteome</keyword>
<dbReference type="SUPFAM" id="SSF54637">
    <property type="entry name" value="Thioesterase/thiol ester dehydrase-isomerase"/>
    <property type="match status" value="2"/>
</dbReference>
<dbReference type="Proteomes" id="UP000467249">
    <property type="component" value="Chromosome"/>
</dbReference>
<dbReference type="AlphaFoldDB" id="A0A6N4WHQ5"/>
<organism evidence="3 4">
    <name type="scientific">Mycolicibacterium anyangense</name>
    <dbReference type="NCBI Taxonomy" id="1431246"/>
    <lineage>
        <taxon>Bacteria</taxon>
        <taxon>Bacillati</taxon>
        <taxon>Actinomycetota</taxon>
        <taxon>Actinomycetes</taxon>
        <taxon>Mycobacteriales</taxon>
        <taxon>Mycobacteriaceae</taxon>
        <taxon>Mycolicibacterium</taxon>
    </lineage>
</organism>
<dbReference type="Pfam" id="PF13622">
    <property type="entry name" value="4HBT_3"/>
    <property type="match status" value="1"/>
</dbReference>
<accession>A0A6N4WHQ5</accession>
<dbReference type="CDD" id="cd03443">
    <property type="entry name" value="PaaI_thioesterase"/>
    <property type="match status" value="1"/>
</dbReference>